<proteinExistence type="predicted"/>
<evidence type="ECO:0000313" key="1">
    <source>
        <dbReference type="EMBL" id="RCH87526.1"/>
    </source>
</evidence>
<dbReference type="EMBL" id="PJQM01003698">
    <property type="protein sequence ID" value="RCH87526.1"/>
    <property type="molecule type" value="Genomic_DNA"/>
</dbReference>
<keyword evidence="2" id="KW-1185">Reference proteome</keyword>
<organism evidence="1 2">
    <name type="scientific">Rhizopus stolonifer</name>
    <name type="common">Rhizopus nigricans</name>
    <dbReference type="NCBI Taxonomy" id="4846"/>
    <lineage>
        <taxon>Eukaryota</taxon>
        <taxon>Fungi</taxon>
        <taxon>Fungi incertae sedis</taxon>
        <taxon>Mucoromycota</taxon>
        <taxon>Mucoromycotina</taxon>
        <taxon>Mucoromycetes</taxon>
        <taxon>Mucorales</taxon>
        <taxon>Mucorineae</taxon>
        <taxon>Rhizopodaceae</taxon>
        <taxon>Rhizopus</taxon>
    </lineage>
</organism>
<evidence type="ECO:0000313" key="2">
    <source>
        <dbReference type="Proteomes" id="UP000253551"/>
    </source>
</evidence>
<dbReference type="AlphaFoldDB" id="A0A367JC98"/>
<protein>
    <submittedName>
        <fullName evidence="1">Uncharacterized protein</fullName>
    </submittedName>
</protein>
<gene>
    <name evidence="1" type="ORF">CU098_008915</name>
</gene>
<dbReference type="Proteomes" id="UP000253551">
    <property type="component" value="Unassembled WGS sequence"/>
</dbReference>
<reference evidence="1 2" key="1">
    <citation type="journal article" date="2018" name="G3 (Bethesda)">
        <title>Phylogenetic and Phylogenomic Definition of Rhizopus Species.</title>
        <authorList>
            <person name="Gryganskyi A.P."/>
            <person name="Golan J."/>
            <person name="Dolatabadi S."/>
            <person name="Mondo S."/>
            <person name="Robb S."/>
            <person name="Idnurm A."/>
            <person name="Muszewska A."/>
            <person name="Steczkiewicz K."/>
            <person name="Masonjones S."/>
            <person name="Liao H.L."/>
            <person name="Gajdeczka M.T."/>
            <person name="Anike F."/>
            <person name="Vuek A."/>
            <person name="Anishchenko I.M."/>
            <person name="Voigt K."/>
            <person name="de Hoog G.S."/>
            <person name="Smith M.E."/>
            <person name="Heitman J."/>
            <person name="Vilgalys R."/>
            <person name="Stajich J.E."/>
        </authorList>
    </citation>
    <scope>NUCLEOTIDE SEQUENCE [LARGE SCALE GENOMIC DNA]</scope>
    <source>
        <strain evidence="1 2">LSU 92-RS-03</strain>
    </source>
</reference>
<comment type="caution">
    <text evidence="1">The sequence shown here is derived from an EMBL/GenBank/DDBJ whole genome shotgun (WGS) entry which is preliminary data.</text>
</comment>
<accession>A0A367JC98</accession>
<sequence>MYFSVRGRCFPEQLKKYSSTFAFTSIGPLEDVEVSQPKGTNSPSLDRETLSNVTDLLSTVNTCENESIASFIRAADNDRRTENCPTANEIAAIIQNDAGKTESFLNIKMYLYNAFEELRASFARVDQINE</sequence>
<dbReference type="OrthoDB" id="2288743at2759"/>
<name>A0A367JC98_RHIST</name>